<dbReference type="GO" id="GO:0003677">
    <property type="term" value="F:DNA binding"/>
    <property type="evidence" value="ECO:0007669"/>
    <property type="project" value="UniProtKB-UniRule"/>
</dbReference>
<keyword evidence="2" id="KW-0963">Cytoplasm</keyword>
<keyword evidence="1 2" id="KW-0238">DNA-binding</keyword>
<dbReference type="InterPro" id="IPR036894">
    <property type="entry name" value="YbaB-like_sf"/>
</dbReference>
<proteinExistence type="inferred from homology"/>
<dbReference type="EMBL" id="QNBE01000002">
    <property type="protein sequence ID" value="RKX71762.1"/>
    <property type="molecule type" value="Genomic_DNA"/>
</dbReference>
<accession>A0A660SMP3</accession>
<dbReference type="HAMAP" id="MF_00274">
    <property type="entry name" value="DNA_YbaB_EbfC"/>
    <property type="match status" value="1"/>
</dbReference>
<sequence length="98" mass="10795">MKDFSLLFKNAEKIKAQIEKSLGEVMVEGSAGGGMVRVKMNGNFDLIEVKVDPTVVDKEEIEMLEDLILAAVNDARRKAAEAARQAITRSIGFNLPSW</sequence>
<dbReference type="Proteomes" id="UP000268469">
    <property type="component" value="Unassembled WGS sequence"/>
</dbReference>
<dbReference type="GO" id="GO:0043590">
    <property type="term" value="C:bacterial nucleoid"/>
    <property type="evidence" value="ECO:0007669"/>
    <property type="project" value="UniProtKB-UniRule"/>
</dbReference>
<reference evidence="3 4" key="1">
    <citation type="submission" date="2018-06" db="EMBL/GenBank/DDBJ databases">
        <title>Extensive metabolic versatility and redundancy in microbially diverse, dynamic hydrothermal sediments.</title>
        <authorList>
            <person name="Dombrowski N."/>
            <person name="Teske A."/>
            <person name="Baker B.J."/>
        </authorList>
    </citation>
    <scope>NUCLEOTIDE SEQUENCE [LARGE SCALE GENOMIC DNA]</scope>
    <source>
        <strain evidence="3">B36_G15</strain>
    </source>
</reference>
<evidence type="ECO:0000313" key="3">
    <source>
        <dbReference type="EMBL" id="RKX71762.1"/>
    </source>
</evidence>
<dbReference type="AlphaFoldDB" id="A0A660SMP3"/>
<comment type="function">
    <text evidence="2">Binds to DNA and alters its conformation. May be involved in regulation of gene expression, nucleoid organization and DNA protection.</text>
</comment>
<dbReference type="PANTHER" id="PTHR33449:SF1">
    <property type="entry name" value="NUCLEOID-ASSOCIATED PROTEIN YBAB"/>
    <property type="match status" value="1"/>
</dbReference>
<evidence type="ECO:0000256" key="2">
    <source>
        <dbReference type="HAMAP-Rule" id="MF_00274"/>
    </source>
</evidence>
<dbReference type="SUPFAM" id="SSF82607">
    <property type="entry name" value="YbaB-like"/>
    <property type="match status" value="1"/>
</dbReference>
<organism evidence="3 4">
    <name type="scientific">candidate division WOR-3 bacterium</name>
    <dbReference type="NCBI Taxonomy" id="2052148"/>
    <lineage>
        <taxon>Bacteria</taxon>
        <taxon>Bacteria division WOR-3</taxon>
    </lineage>
</organism>
<dbReference type="InterPro" id="IPR004401">
    <property type="entry name" value="YbaB/EbfC"/>
</dbReference>
<dbReference type="Pfam" id="PF02575">
    <property type="entry name" value="YbaB_DNA_bd"/>
    <property type="match status" value="1"/>
</dbReference>
<gene>
    <name evidence="3" type="ORF">DRP53_00300</name>
</gene>
<name>A0A660SMP3_UNCW3</name>
<dbReference type="Gene3D" id="3.30.1310.10">
    <property type="entry name" value="Nucleoid-associated protein YbaB-like domain"/>
    <property type="match status" value="1"/>
</dbReference>
<protein>
    <recommendedName>
        <fullName evidence="2">Nucleoid-associated protein DRP53_00300</fullName>
    </recommendedName>
</protein>
<dbReference type="GO" id="GO:0005829">
    <property type="term" value="C:cytosol"/>
    <property type="evidence" value="ECO:0007669"/>
    <property type="project" value="TreeGrafter"/>
</dbReference>
<dbReference type="PANTHER" id="PTHR33449">
    <property type="entry name" value="NUCLEOID-ASSOCIATED PROTEIN YBAB"/>
    <property type="match status" value="1"/>
</dbReference>
<evidence type="ECO:0000313" key="4">
    <source>
        <dbReference type="Proteomes" id="UP000268469"/>
    </source>
</evidence>
<evidence type="ECO:0000256" key="1">
    <source>
        <dbReference type="ARBA" id="ARBA00023125"/>
    </source>
</evidence>
<comment type="subunit">
    <text evidence="2">Homodimer.</text>
</comment>
<comment type="caution">
    <text evidence="3">The sequence shown here is derived from an EMBL/GenBank/DDBJ whole genome shotgun (WGS) entry which is preliminary data.</text>
</comment>
<dbReference type="PIRSF" id="PIRSF004555">
    <property type="entry name" value="UCP004555"/>
    <property type="match status" value="1"/>
</dbReference>
<dbReference type="NCBIfam" id="TIGR00103">
    <property type="entry name" value="DNA_YbaB_EbfC"/>
    <property type="match status" value="1"/>
</dbReference>
<comment type="similarity">
    <text evidence="2">Belongs to the YbaB/EbfC family.</text>
</comment>
<comment type="subcellular location">
    <subcellularLocation>
        <location evidence="2">Cytoplasm</location>
        <location evidence="2">Nucleoid</location>
    </subcellularLocation>
</comment>